<gene>
    <name evidence="1" type="ORF">EJB05_39908</name>
</gene>
<proteinExistence type="predicted"/>
<protein>
    <submittedName>
        <fullName evidence="1">Uncharacterized protein</fullName>
    </submittedName>
</protein>
<feature type="non-terminal residue" evidence="1">
    <location>
        <position position="1"/>
    </location>
</feature>
<accession>A0A5J9TY92</accession>
<comment type="caution">
    <text evidence="1">The sequence shown here is derived from an EMBL/GenBank/DDBJ whole genome shotgun (WGS) entry which is preliminary data.</text>
</comment>
<dbReference type="AlphaFoldDB" id="A0A5J9TY92"/>
<dbReference type="GO" id="GO:0017148">
    <property type="term" value="P:negative regulation of translation"/>
    <property type="evidence" value="ECO:0007669"/>
    <property type="project" value="InterPro"/>
</dbReference>
<dbReference type="SUPFAM" id="SSF56371">
    <property type="entry name" value="Ribosome inactivating proteins (RIP)"/>
    <property type="match status" value="1"/>
</dbReference>
<dbReference type="GO" id="GO:0030598">
    <property type="term" value="F:rRNA N-glycosylase activity"/>
    <property type="evidence" value="ECO:0007669"/>
    <property type="project" value="InterPro"/>
</dbReference>
<organism evidence="1 2">
    <name type="scientific">Eragrostis curvula</name>
    <name type="common">weeping love grass</name>
    <dbReference type="NCBI Taxonomy" id="38414"/>
    <lineage>
        <taxon>Eukaryota</taxon>
        <taxon>Viridiplantae</taxon>
        <taxon>Streptophyta</taxon>
        <taxon>Embryophyta</taxon>
        <taxon>Tracheophyta</taxon>
        <taxon>Spermatophyta</taxon>
        <taxon>Magnoliopsida</taxon>
        <taxon>Liliopsida</taxon>
        <taxon>Poales</taxon>
        <taxon>Poaceae</taxon>
        <taxon>PACMAD clade</taxon>
        <taxon>Chloridoideae</taxon>
        <taxon>Eragrostideae</taxon>
        <taxon>Eragrostidinae</taxon>
        <taxon>Eragrostis</taxon>
    </lineage>
</organism>
<sequence>MAANDDEELQAALRLLRKRDEIKKEHLAQEGRAQEKLQRSVQDIKIFRIGLDAGPTAFIKLMVLRSIYMCTICAAMLCGRPVTPPEVHYTNDAPGALPRPAEQRFRFHIVEIVLPHSSNAGDRVQLLFKDNNLYFVAFRFLAKDEPATSRVPFFKFWDEEIPSFFESINIDYESQYDNLERINIGAGSLEDFYHTLRKYTRDNAKR</sequence>
<dbReference type="InterPro" id="IPR016138">
    <property type="entry name" value="Ribosome_inactivat_prot_sub1"/>
</dbReference>
<dbReference type="Gene3D" id="3.40.420.10">
    <property type="entry name" value="Ricin (A subunit), domain 1"/>
    <property type="match status" value="1"/>
</dbReference>
<dbReference type="Proteomes" id="UP000324897">
    <property type="component" value="Unassembled WGS sequence"/>
</dbReference>
<evidence type="ECO:0000313" key="2">
    <source>
        <dbReference type="Proteomes" id="UP000324897"/>
    </source>
</evidence>
<dbReference type="InterPro" id="IPR036041">
    <property type="entry name" value="Ribosome-inact_prot_sf"/>
</dbReference>
<keyword evidence="2" id="KW-1185">Reference proteome</keyword>
<name>A0A5J9TY92_9POAL</name>
<reference evidence="1 2" key="1">
    <citation type="journal article" date="2019" name="Sci. Rep.">
        <title>A high-quality genome of Eragrostis curvula grass provides insights into Poaceae evolution and supports new strategies to enhance forage quality.</title>
        <authorList>
            <person name="Carballo J."/>
            <person name="Santos B.A.C.M."/>
            <person name="Zappacosta D."/>
            <person name="Garbus I."/>
            <person name="Selva J.P."/>
            <person name="Gallo C.A."/>
            <person name="Diaz A."/>
            <person name="Albertini E."/>
            <person name="Caccamo M."/>
            <person name="Echenique V."/>
        </authorList>
    </citation>
    <scope>NUCLEOTIDE SEQUENCE [LARGE SCALE GENOMIC DNA]</scope>
    <source>
        <strain evidence="2">cv. Victoria</strain>
        <tissue evidence="1">Leaf</tissue>
    </source>
</reference>
<evidence type="ECO:0000313" key="1">
    <source>
        <dbReference type="EMBL" id="TVU16349.1"/>
    </source>
</evidence>
<dbReference type="EMBL" id="RWGY01000031">
    <property type="protein sequence ID" value="TVU16349.1"/>
    <property type="molecule type" value="Genomic_DNA"/>
</dbReference>
<dbReference type="OrthoDB" id="692909at2759"/>
<dbReference type="Gramene" id="TVU16349">
    <property type="protein sequence ID" value="TVU16349"/>
    <property type="gene ID" value="EJB05_39908"/>
</dbReference>